<evidence type="ECO:0000256" key="1">
    <source>
        <dbReference type="ARBA" id="ARBA00010088"/>
    </source>
</evidence>
<dbReference type="Gene3D" id="3.40.50.1820">
    <property type="entry name" value="alpha/beta hydrolase"/>
    <property type="match status" value="1"/>
</dbReference>
<dbReference type="STRING" id="576131.SAMN05444486_102849"/>
<evidence type="ECO:0000259" key="3">
    <source>
        <dbReference type="Pfam" id="PF12697"/>
    </source>
</evidence>
<keyword evidence="5" id="KW-1185">Reference proteome</keyword>
<dbReference type="GeneID" id="78124906"/>
<sequence>MLKPALYSLIVLALLWLALWLVAQRAERAAEAAAPARGDIITVNGSPMHVVVTGAPDGPDLVLIHGSNGHTRDMSFSLAAKLAPTYRIYMVDRPGLGYSAAIDPKGDSLRAQAAQISAAATAMGAKNPIVVGHSYGGSVALAWATYEPESLSALVLLAAASHPWDTPLDPLYRAGSNPLLGPIFLPLLPAVITEHYLEAALTNVFTPDPVPAGYFDYFGPKLSLRYTSMRATSLQRANLLNEIKAMVPLYPQMNLPVEILHGTHDITVGLPIHAEPLLQDLPNAALTRVKGHGHMIQHSAEDQVVAAIGRAATRSGLRAAP</sequence>
<dbReference type="GO" id="GO:0008233">
    <property type="term" value="F:peptidase activity"/>
    <property type="evidence" value="ECO:0007669"/>
    <property type="project" value="InterPro"/>
</dbReference>
<dbReference type="PANTHER" id="PTHR43798">
    <property type="entry name" value="MONOACYLGLYCEROL LIPASE"/>
    <property type="match status" value="1"/>
</dbReference>
<dbReference type="InterPro" id="IPR029058">
    <property type="entry name" value="AB_hydrolase_fold"/>
</dbReference>
<dbReference type="InterPro" id="IPR050266">
    <property type="entry name" value="AB_hydrolase_sf"/>
</dbReference>
<accession>A0A1H3KZ29</accession>
<feature type="domain" description="AB hydrolase-1" evidence="3">
    <location>
        <begin position="61"/>
        <end position="307"/>
    </location>
</feature>
<dbReference type="PRINTS" id="PR00111">
    <property type="entry name" value="ABHYDROLASE"/>
</dbReference>
<dbReference type="EMBL" id="FNPR01000002">
    <property type="protein sequence ID" value="SDY57421.1"/>
    <property type="molecule type" value="Genomic_DNA"/>
</dbReference>
<protein>
    <submittedName>
        <fullName evidence="4">Pimeloyl-ACP methyl ester carboxylesterase</fullName>
    </submittedName>
</protein>
<proteinExistence type="inferred from homology"/>
<dbReference type="SUPFAM" id="SSF53474">
    <property type="entry name" value="alpha/beta-Hydrolases"/>
    <property type="match status" value="1"/>
</dbReference>
<dbReference type="InterPro" id="IPR000073">
    <property type="entry name" value="AB_hydrolase_1"/>
</dbReference>
<gene>
    <name evidence="4" type="ORF">SAMN05444486_102849</name>
</gene>
<dbReference type="OrthoDB" id="9815441at2"/>
<name>A0A1H3KZ29_9RHOB</name>
<dbReference type="PRINTS" id="PR00793">
    <property type="entry name" value="PROAMNOPTASE"/>
</dbReference>
<dbReference type="PANTHER" id="PTHR43798:SF31">
    <property type="entry name" value="AB HYDROLASE SUPERFAMILY PROTEIN YCLE"/>
    <property type="match status" value="1"/>
</dbReference>
<dbReference type="Proteomes" id="UP000199026">
    <property type="component" value="Unassembled WGS sequence"/>
</dbReference>
<evidence type="ECO:0000313" key="5">
    <source>
        <dbReference type="Proteomes" id="UP000199026"/>
    </source>
</evidence>
<dbReference type="RefSeq" id="WP_089891288.1">
    <property type="nucleotide sequence ID" value="NZ_CALJFH010000004.1"/>
</dbReference>
<dbReference type="GO" id="GO:0016020">
    <property type="term" value="C:membrane"/>
    <property type="evidence" value="ECO:0007669"/>
    <property type="project" value="TreeGrafter"/>
</dbReference>
<evidence type="ECO:0000313" key="4">
    <source>
        <dbReference type="EMBL" id="SDY57421.1"/>
    </source>
</evidence>
<organism evidence="4 5">
    <name type="scientific">Lentibacter algarum</name>
    <dbReference type="NCBI Taxonomy" id="576131"/>
    <lineage>
        <taxon>Bacteria</taxon>
        <taxon>Pseudomonadati</taxon>
        <taxon>Pseudomonadota</taxon>
        <taxon>Alphaproteobacteria</taxon>
        <taxon>Rhodobacterales</taxon>
        <taxon>Roseobacteraceae</taxon>
        <taxon>Lentibacter</taxon>
    </lineage>
</organism>
<dbReference type="Pfam" id="PF12697">
    <property type="entry name" value="Abhydrolase_6"/>
    <property type="match status" value="1"/>
</dbReference>
<dbReference type="GO" id="GO:0006508">
    <property type="term" value="P:proteolysis"/>
    <property type="evidence" value="ECO:0007669"/>
    <property type="project" value="InterPro"/>
</dbReference>
<keyword evidence="2" id="KW-0378">Hydrolase</keyword>
<dbReference type="InterPro" id="IPR002410">
    <property type="entry name" value="Peptidase_S33"/>
</dbReference>
<reference evidence="4 5" key="1">
    <citation type="submission" date="2016-10" db="EMBL/GenBank/DDBJ databases">
        <authorList>
            <person name="de Groot N.N."/>
        </authorList>
    </citation>
    <scope>NUCLEOTIDE SEQUENCE [LARGE SCALE GENOMIC DNA]</scope>
    <source>
        <strain evidence="4 5">DSM 24677</strain>
    </source>
</reference>
<comment type="similarity">
    <text evidence="1">Belongs to the peptidase S33 family.</text>
</comment>
<evidence type="ECO:0000256" key="2">
    <source>
        <dbReference type="ARBA" id="ARBA00022801"/>
    </source>
</evidence>
<dbReference type="AlphaFoldDB" id="A0A1H3KZ29"/>